<dbReference type="AlphaFoldDB" id="A0A2N1N5K8"/>
<gene>
    <name evidence="1" type="ORF">RhiirC2_748952</name>
</gene>
<sequence>MSICNIVRHKGVIGLLKKRNNVNFKRFYYLTDNADDRNAYISTEKNFDELYECVIIPSTISSSYDSGISTF</sequence>
<organism evidence="1 2">
    <name type="scientific">Rhizophagus irregularis</name>
    <dbReference type="NCBI Taxonomy" id="588596"/>
    <lineage>
        <taxon>Eukaryota</taxon>
        <taxon>Fungi</taxon>
        <taxon>Fungi incertae sedis</taxon>
        <taxon>Mucoromycota</taxon>
        <taxon>Glomeromycotina</taxon>
        <taxon>Glomeromycetes</taxon>
        <taxon>Glomerales</taxon>
        <taxon>Glomeraceae</taxon>
        <taxon>Rhizophagus</taxon>
    </lineage>
</organism>
<dbReference type="Proteomes" id="UP000233469">
    <property type="component" value="Unassembled WGS sequence"/>
</dbReference>
<dbReference type="VEuPathDB" id="FungiDB:RhiirFUN_013537"/>
<dbReference type="VEuPathDB" id="FungiDB:FUN_010465"/>
<comment type="caution">
    <text evidence="1">The sequence shown here is derived from an EMBL/GenBank/DDBJ whole genome shotgun (WGS) entry which is preliminary data.</text>
</comment>
<evidence type="ECO:0000313" key="2">
    <source>
        <dbReference type="Proteomes" id="UP000233469"/>
    </source>
</evidence>
<reference evidence="1 2" key="2">
    <citation type="submission" date="2017-10" db="EMBL/GenBank/DDBJ databases">
        <title>Extensive intraspecific genome diversity in a model arbuscular mycorrhizal fungus.</title>
        <authorList>
            <person name="Chen E.C.H."/>
            <person name="Morin E."/>
            <person name="Baudet D."/>
            <person name="Noel J."/>
            <person name="Ndikumana S."/>
            <person name="Charron P."/>
            <person name="St-Onge C."/>
            <person name="Giorgi J."/>
            <person name="Grigoriev I.V."/>
            <person name="Roux C."/>
            <person name="Martin F.M."/>
            <person name="Corradi N."/>
        </authorList>
    </citation>
    <scope>NUCLEOTIDE SEQUENCE [LARGE SCALE GENOMIC DNA]</scope>
    <source>
        <strain evidence="1 2">C2</strain>
    </source>
</reference>
<proteinExistence type="predicted"/>
<reference evidence="1 2" key="1">
    <citation type="submission" date="2016-04" db="EMBL/GenBank/DDBJ databases">
        <title>Genome analyses suggest a sexual origin of heterokaryosis in a supposedly ancient asexual fungus.</title>
        <authorList>
            <person name="Ropars J."/>
            <person name="Sedzielewska K."/>
            <person name="Noel J."/>
            <person name="Charron P."/>
            <person name="Farinelli L."/>
            <person name="Marton T."/>
            <person name="Kruger M."/>
            <person name="Pelin A."/>
            <person name="Brachmann A."/>
            <person name="Corradi N."/>
        </authorList>
    </citation>
    <scope>NUCLEOTIDE SEQUENCE [LARGE SCALE GENOMIC DNA]</scope>
    <source>
        <strain evidence="1 2">C2</strain>
    </source>
</reference>
<name>A0A2N1N5K8_9GLOM</name>
<protein>
    <submittedName>
        <fullName evidence="1">Uncharacterized protein</fullName>
    </submittedName>
</protein>
<dbReference type="EMBL" id="LLXL01000761">
    <property type="protein sequence ID" value="PKK69141.1"/>
    <property type="molecule type" value="Genomic_DNA"/>
</dbReference>
<accession>A0A2N1N5K8</accession>
<evidence type="ECO:0000313" key="1">
    <source>
        <dbReference type="EMBL" id="PKK69141.1"/>
    </source>
</evidence>